<dbReference type="GO" id="GO:0009425">
    <property type="term" value="C:bacterial-type flagellum basal body"/>
    <property type="evidence" value="ECO:0007669"/>
    <property type="project" value="InterPro"/>
</dbReference>
<keyword evidence="11" id="KW-0969">Cilium</keyword>
<gene>
    <name evidence="11" type="ORF">CRV07_09165</name>
</gene>
<reference evidence="11 12" key="1">
    <citation type="submission" date="2017-10" db="EMBL/GenBank/DDBJ databases">
        <title>Genomics of the genus Arcobacter.</title>
        <authorList>
            <person name="Perez-Cataluna A."/>
            <person name="Figueras M.J."/>
        </authorList>
    </citation>
    <scope>NUCLEOTIDE SEQUENCE [LARGE SCALE GENOMIC DNA]</scope>
    <source>
        <strain evidence="11 12">CECT 8441</strain>
    </source>
</reference>
<dbReference type="Pfam" id="PF03748">
    <property type="entry name" value="FliL"/>
    <property type="match status" value="1"/>
</dbReference>
<dbReference type="InterPro" id="IPR005503">
    <property type="entry name" value="FliL"/>
</dbReference>
<keyword evidence="8 10" id="KW-1133">Transmembrane helix</keyword>
<dbReference type="AlphaFoldDB" id="A0A4Q1AKR2"/>
<evidence type="ECO:0000256" key="7">
    <source>
        <dbReference type="ARBA" id="ARBA00022779"/>
    </source>
</evidence>
<dbReference type="EMBL" id="PDKK01000007">
    <property type="protein sequence ID" value="RXK05174.1"/>
    <property type="molecule type" value="Genomic_DNA"/>
</dbReference>
<protein>
    <recommendedName>
        <fullName evidence="10">Flagellar protein FliL</fullName>
    </recommendedName>
</protein>
<evidence type="ECO:0000313" key="11">
    <source>
        <dbReference type="EMBL" id="RXK05174.1"/>
    </source>
</evidence>
<keyword evidence="5 10" id="KW-0145">Chemotaxis</keyword>
<accession>A0A4Q1AKR2</accession>
<evidence type="ECO:0000256" key="9">
    <source>
        <dbReference type="ARBA" id="ARBA00023136"/>
    </source>
</evidence>
<keyword evidence="7 10" id="KW-0283">Flagellar rotation</keyword>
<keyword evidence="9 10" id="KW-0472">Membrane</keyword>
<keyword evidence="11" id="KW-0966">Cell projection</keyword>
<proteinExistence type="inferred from homology"/>
<comment type="similarity">
    <text evidence="3 10">Belongs to the FliL family.</text>
</comment>
<evidence type="ECO:0000256" key="5">
    <source>
        <dbReference type="ARBA" id="ARBA00022500"/>
    </source>
</evidence>
<feature type="transmembrane region" description="Helical" evidence="10">
    <location>
        <begin position="17"/>
        <end position="40"/>
    </location>
</feature>
<keyword evidence="11" id="KW-0282">Flagellum</keyword>
<dbReference type="GO" id="GO:0071978">
    <property type="term" value="P:bacterial-type flagellum-dependent swarming motility"/>
    <property type="evidence" value="ECO:0007669"/>
    <property type="project" value="TreeGrafter"/>
</dbReference>
<evidence type="ECO:0000256" key="8">
    <source>
        <dbReference type="ARBA" id="ARBA00022989"/>
    </source>
</evidence>
<dbReference type="OrthoDB" id="5343921at2"/>
<dbReference type="PANTHER" id="PTHR35091">
    <property type="entry name" value="FLAGELLAR PROTEIN FLIL"/>
    <property type="match status" value="1"/>
</dbReference>
<sequence length="176" mass="19130">MADENEEVTQKSSGKGLIVVLIVLVVLLFAAVGVGGYLLLSSGVLNGQQQLQNQNQTTTEKADAKDSYKASINDLVLNITNAKGREKLMKLSFAIKSTEPTIESLVEEYKPEIVDAVIAQVSSRSSEELLTVGGKALLKEELMDDINSILNEVSAENDDIQKNSIKQILFTSFVIK</sequence>
<evidence type="ECO:0000256" key="4">
    <source>
        <dbReference type="ARBA" id="ARBA00022475"/>
    </source>
</evidence>
<dbReference type="GO" id="GO:0006935">
    <property type="term" value="P:chemotaxis"/>
    <property type="evidence" value="ECO:0007669"/>
    <property type="project" value="UniProtKB-KW"/>
</dbReference>
<dbReference type="Proteomes" id="UP000289758">
    <property type="component" value="Unassembled WGS sequence"/>
</dbReference>
<keyword evidence="4 10" id="KW-1003">Cell membrane</keyword>
<comment type="function">
    <text evidence="1 10">Controls the rotational direction of flagella during chemotaxis.</text>
</comment>
<keyword evidence="12" id="KW-1185">Reference proteome</keyword>
<organism evidence="11 12">
    <name type="scientific">Halarcobacter ebronensis</name>
    <dbReference type="NCBI Taxonomy" id="1462615"/>
    <lineage>
        <taxon>Bacteria</taxon>
        <taxon>Pseudomonadati</taxon>
        <taxon>Campylobacterota</taxon>
        <taxon>Epsilonproteobacteria</taxon>
        <taxon>Campylobacterales</taxon>
        <taxon>Arcobacteraceae</taxon>
        <taxon>Halarcobacter</taxon>
    </lineage>
</organism>
<name>A0A4Q1AKR2_9BACT</name>
<evidence type="ECO:0000256" key="6">
    <source>
        <dbReference type="ARBA" id="ARBA00022692"/>
    </source>
</evidence>
<evidence type="ECO:0000256" key="10">
    <source>
        <dbReference type="RuleBase" id="RU364125"/>
    </source>
</evidence>
<evidence type="ECO:0000256" key="3">
    <source>
        <dbReference type="ARBA" id="ARBA00008281"/>
    </source>
</evidence>
<keyword evidence="6 10" id="KW-0812">Transmembrane</keyword>
<evidence type="ECO:0000313" key="12">
    <source>
        <dbReference type="Proteomes" id="UP000289758"/>
    </source>
</evidence>
<dbReference type="PANTHER" id="PTHR35091:SF2">
    <property type="entry name" value="FLAGELLAR PROTEIN FLIL"/>
    <property type="match status" value="1"/>
</dbReference>
<comment type="subcellular location">
    <subcellularLocation>
        <location evidence="2">Cell membrane</location>
        <topology evidence="2">Single-pass membrane protein</topology>
    </subcellularLocation>
</comment>
<dbReference type="GO" id="GO:0005886">
    <property type="term" value="C:plasma membrane"/>
    <property type="evidence" value="ECO:0007669"/>
    <property type="project" value="UniProtKB-SubCell"/>
</dbReference>
<evidence type="ECO:0000256" key="1">
    <source>
        <dbReference type="ARBA" id="ARBA00002254"/>
    </source>
</evidence>
<dbReference type="RefSeq" id="WP_129087400.1">
    <property type="nucleotide sequence ID" value="NZ_CP053836.1"/>
</dbReference>
<evidence type="ECO:0000256" key="2">
    <source>
        <dbReference type="ARBA" id="ARBA00004162"/>
    </source>
</evidence>
<comment type="caution">
    <text evidence="11">The sequence shown here is derived from an EMBL/GenBank/DDBJ whole genome shotgun (WGS) entry which is preliminary data.</text>
</comment>